<dbReference type="RefSeq" id="WP_169341924.1">
    <property type="nucleotide sequence ID" value="NZ_JABBZM010000042.1"/>
</dbReference>
<organism evidence="1 2">
    <name type="scientific">Ralstonia insidiosa</name>
    <dbReference type="NCBI Taxonomy" id="190721"/>
    <lineage>
        <taxon>Bacteria</taxon>
        <taxon>Pseudomonadati</taxon>
        <taxon>Pseudomonadota</taxon>
        <taxon>Betaproteobacteria</taxon>
        <taxon>Burkholderiales</taxon>
        <taxon>Burkholderiaceae</taxon>
        <taxon>Ralstonia</taxon>
    </lineage>
</organism>
<accession>A0A848P9Q2</accession>
<dbReference type="AlphaFoldDB" id="A0A848P9Q2"/>
<protein>
    <submittedName>
        <fullName evidence="1">Uncharacterized protein</fullName>
    </submittedName>
</protein>
<reference evidence="1 2" key="1">
    <citation type="submission" date="2020-04" db="EMBL/GenBank/DDBJ databases">
        <title>Ralstonia insidiosa genome sequencing and assembly.</title>
        <authorList>
            <person name="Martins R.C.R."/>
            <person name="Perdigao-Neto L.V."/>
            <person name="Levin A.S.S."/>
            <person name="Costa S.F."/>
        </authorList>
    </citation>
    <scope>NUCLEOTIDE SEQUENCE [LARGE SCALE GENOMIC DNA]</scope>
    <source>
        <strain evidence="1 2">5047</strain>
    </source>
</reference>
<dbReference type="EMBL" id="JABBZM010000042">
    <property type="protein sequence ID" value="NMV41943.1"/>
    <property type="molecule type" value="Genomic_DNA"/>
</dbReference>
<name>A0A848P9Q2_9RALS</name>
<evidence type="ECO:0000313" key="2">
    <source>
        <dbReference type="Proteomes" id="UP000575469"/>
    </source>
</evidence>
<evidence type="ECO:0000313" key="1">
    <source>
        <dbReference type="EMBL" id="NMV41943.1"/>
    </source>
</evidence>
<dbReference type="Proteomes" id="UP000575469">
    <property type="component" value="Unassembled WGS sequence"/>
</dbReference>
<comment type="caution">
    <text evidence="1">The sequence shown here is derived from an EMBL/GenBank/DDBJ whole genome shotgun (WGS) entry which is preliminary data.</text>
</comment>
<gene>
    <name evidence="1" type="ORF">HGR00_28915</name>
</gene>
<proteinExistence type="predicted"/>
<sequence length="121" mass="12918">MARPPQEAIGEARQIDARRKASGFDQAALDAVAKTGFGDGGFEETEEEIPAIVEEFYNDSEAGGPEPTNTAITLKDKLDRKAASSAGDASSSSFRRFCGSSSFRRPWFLSAWFGSALGTSC</sequence>